<evidence type="ECO:0000256" key="1">
    <source>
        <dbReference type="ARBA" id="ARBA00010873"/>
    </source>
</evidence>
<dbReference type="Pfam" id="PF13604">
    <property type="entry name" value="AAA_30"/>
    <property type="match status" value="1"/>
</dbReference>
<sequence>MAIMFVRAQVISRGAGRSVVSAAAYRHRTRMDEEQTGMSFRYEGGKAELVHEELALPDQTPAWLRTMIDGRTIAGASEVLWNAVDTFEKRVDAQLAREMIFALPEELSKAENIALVREFVRDHLTSKGMVADWVYHDKDGNPHIHLMTTLRPLTDDGFGNKKVAVLGDDGKPLRVVTPDRPKGKIVYRLWAGDKDTMKAWKIGWAETANKHLALAGHDIRLDGRSYAEQGLDGIAQSHLGPAKAALARKGREMYFAPAALAKRQEMADRLADEPGLLLKQLSRERSTFDEREIAKALHRYVDDPAVFANIHAQLMASSDLVTLKPQQIDSDTGKVADVAVFTTRAMLRTEYDMAQSARELSRRSGFTVTSEKVGNAIRLVESRDPEKPFRLDAEQVDAVRHVTGDSAISAVVGLAGAGKSTLLDAARIAWEADDRRVVGAALAGKAAEGLEESSGIKSRTLASWELGWADGRDTLQKGDVLVIDEAGMVSSEQLARVLKIVEDAGAKAVLVGDPMQLQPIQAGAAFRAIVERIGFAELTGVRRQREQWARGASRLFARGKVEEALDAYAQHDRIVQLETRDAVIERIVEDWGQARADYRKKAESESRVLTGSELLVLAQTNDDVGKLNHAIRTVMRRQEALGEDRAYQTERGARQFAIGDRLIFLENARFFEKRAEHLAVQQVKNGMLGTVVRTTNERGETLLTVKLDAGREVTFGQDTYRNVDHGYAATVHKSQGATVDRTLVLATGMMDQHLAYVAMSRHRDRADLYMAHEDFAPREKWGRAQRVDHAAGVTGQLVETGEAKFRPNDEDAKESPYADVKTDDGVVHRVWGVSLPKAIEKGSVEIGDTVTLRKDGVEHVTVKIPVVDPETGKKTFEEREVERNVWTAERAETADVRQERLAQESHRPELFKSLVERLSRSGAKTTTLDYESEAGYQAQIVDFARRRNMDHAIELAAGMEQGMERRLSWIGAQRDRVARLWERASVALGFAIEKERSVSYDDRAVRTQTVDPAYVGVSGIAPAQIGAAAEQTRYLLAPQASFIRSLDEDARIEHLASTRWKEREAILLPVLERIYRNPAAALDRLNAEASAFEVEPRQLGEKLARSPSMLGAMRGSDSLVDGQIARKERAEAVAAVAELGPLARSHAENFKHDRANFENREHARRAAMALSVPALSPHAVARLNEVEAVREKGGEGAYKTAFTYAASERSLVQEMKALGEALTARFGWSAFTEKADQYAEKQMVARMPEGMPEAKRQELTTLFAAVRRFNELQYLAERHDPSRVIAPAAYDPATAPEMSRPPALPMLAAVTEFAATVDDEAKKRALEVPRYRQQRAALAEAAQRVWRDPAAALATIEALVVKGVEPERIARAVANDPAAYGALRGSDRVVDRLMATGRERKAAVEAVASAAASVVATGKAWQGAFDAEKAAIAADRERMSVPVPGLSPRAVSELARVTATAEKSPKDITRLVRSLDAKVRAEFAAVSNALDKRFGPNAIGRAQANVIDRVPAAQRKVFEAMQPRLKVLQNAVRADKAQDIIAERQMRALNQTKGITR</sequence>
<organism evidence="5">
    <name type="scientific">Chelativorans sp. (strain BNC1)</name>
    <dbReference type="NCBI Taxonomy" id="266779"/>
    <lineage>
        <taxon>Bacteria</taxon>
        <taxon>Pseudomonadati</taxon>
        <taxon>Pseudomonadota</taxon>
        <taxon>Alphaproteobacteria</taxon>
        <taxon>Hyphomicrobiales</taxon>
        <taxon>Phyllobacteriaceae</taxon>
        <taxon>Chelativorans</taxon>
    </lineage>
</organism>
<protein>
    <submittedName>
        <fullName evidence="5">Plasmid mobilization system relaxase</fullName>
    </submittedName>
</protein>
<dbReference type="InterPro" id="IPR027417">
    <property type="entry name" value="P-loop_NTPase"/>
</dbReference>
<dbReference type="Pfam" id="PF17841">
    <property type="entry name" value="Bep_C_terminal"/>
    <property type="match status" value="1"/>
</dbReference>
<dbReference type="Gene3D" id="3.40.50.300">
    <property type="entry name" value="P-loop containing nucleotide triphosphate hydrolases"/>
    <property type="match status" value="2"/>
</dbReference>
<dbReference type="Gene3D" id="3.30.930.30">
    <property type="match status" value="1"/>
</dbReference>
<dbReference type="InterPro" id="IPR014136">
    <property type="entry name" value="TraA_Ti"/>
</dbReference>
<feature type="domain" description="MobA/MobL protein" evidence="3">
    <location>
        <begin position="17"/>
        <end position="249"/>
    </location>
</feature>
<evidence type="ECO:0000313" key="5">
    <source>
        <dbReference type="EMBL" id="ABG61304.1"/>
    </source>
</evidence>
<gene>
    <name evidence="5" type="ordered locus">Meso_4334</name>
</gene>
<dbReference type="NCBIfam" id="TIGR02768">
    <property type="entry name" value="TraA_Ti"/>
    <property type="match status" value="1"/>
</dbReference>
<dbReference type="PANTHER" id="PTHR43788">
    <property type="entry name" value="DNA2/NAM7 HELICASE FAMILY MEMBER"/>
    <property type="match status" value="1"/>
</dbReference>
<dbReference type="SUPFAM" id="SSF52540">
    <property type="entry name" value="P-loop containing nucleoside triphosphate hydrolases"/>
    <property type="match status" value="2"/>
</dbReference>
<dbReference type="InterPro" id="IPR005053">
    <property type="entry name" value="MobA_MobL"/>
</dbReference>
<proteinExistence type="inferred from homology"/>
<dbReference type="Pfam" id="PF03389">
    <property type="entry name" value="MobA_MobL"/>
    <property type="match status" value="1"/>
</dbReference>
<dbReference type="CDD" id="cd17933">
    <property type="entry name" value="DEXSc_RecD-like"/>
    <property type="match status" value="1"/>
</dbReference>
<dbReference type="HOGENOM" id="CLU_006069_2_0_5"/>
<accession>Q11MR5</accession>
<dbReference type="OrthoDB" id="1826980at2"/>
<keyword evidence="5" id="KW-0614">Plasmid</keyword>
<name>Q11MR5_CHESB</name>
<evidence type="ECO:0000259" key="4">
    <source>
        <dbReference type="Pfam" id="PF17841"/>
    </source>
</evidence>
<dbReference type="InterPro" id="IPR041533">
    <property type="entry name" value="Bep_BID"/>
</dbReference>
<keyword evidence="2" id="KW-0184">Conjugation</keyword>
<reference evidence="5" key="1">
    <citation type="submission" date="2006-06" db="EMBL/GenBank/DDBJ databases">
        <title>Complete sequence of Plasmid 1 of Chelativorans sp. BNC1.</title>
        <authorList>
            <consortium name="US DOE Joint Genome Institute"/>
            <person name="Copeland A."/>
            <person name="Lucas S."/>
            <person name="Lapidus A."/>
            <person name="Barry K."/>
            <person name="Detter J.C."/>
            <person name="Glavina del Rio T."/>
            <person name="Hammon N."/>
            <person name="Israni S."/>
            <person name="Dalin E."/>
            <person name="Tice H."/>
            <person name="Pitluck S."/>
            <person name="Chertkov O."/>
            <person name="Brettin T."/>
            <person name="Bruce D."/>
            <person name="Han C."/>
            <person name="Tapia R."/>
            <person name="Gilna P."/>
            <person name="Schmutz J."/>
            <person name="Larimer F."/>
            <person name="Land M."/>
            <person name="Hauser L."/>
            <person name="Kyrpides N."/>
            <person name="Mikhailova N."/>
            <person name="Richardson P."/>
        </authorList>
    </citation>
    <scope>NUCLEOTIDE SEQUENCE</scope>
    <source>
        <strain evidence="5">BNC1</strain>
        <plasmid evidence="5">1</plasmid>
    </source>
</reference>
<dbReference type="CDD" id="cd18809">
    <property type="entry name" value="SF1_C_RecD"/>
    <property type="match status" value="1"/>
</dbReference>
<evidence type="ECO:0000259" key="3">
    <source>
        <dbReference type="Pfam" id="PF03389"/>
    </source>
</evidence>
<comment type="similarity">
    <text evidence="1">Belongs to the MobA/MobL family.</text>
</comment>
<dbReference type="Gene3D" id="2.30.30.940">
    <property type="match status" value="1"/>
</dbReference>
<dbReference type="InterPro" id="IPR050534">
    <property type="entry name" value="Coronavir_polyprotein_1ab"/>
</dbReference>
<evidence type="ECO:0000256" key="2">
    <source>
        <dbReference type="ARBA" id="ARBA00022971"/>
    </source>
</evidence>
<feature type="domain" description="Bartonella effector protein BID" evidence="4">
    <location>
        <begin position="1327"/>
        <end position="1413"/>
    </location>
</feature>
<dbReference type="KEGG" id="mes:Meso_4334"/>
<dbReference type="EMBL" id="CP000389">
    <property type="protein sequence ID" value="ABG61304.1"/>
    <property type="molecule type" value="Genomic_DNA"/>
</dbReference>
<geneLocation type="plasmid" evidence="5">
    <name>1</name>
</geneLocation>